<dbReference type="Proteomes" id="UP001597183">
    <property type="component" value="Unassembled WGS sequence"/>
</dbReference>
<protein>
    <recommendedName>
        <fullName evidence="3">GH26 domain-containing protein</fullName>
    </recommendedName>
</protein>
<keyword evidence="2" id="KW-1185">Reference proteome</keyword>
<name>A0ABW4A6J7_9ACTN</name>
<evidence type="ECO:0000313" key="2">
    <source>
        <dbReference type="Proteomes" id="UP001597183"/>
    </source>
</evidence>
<dbReference type="RefSeq" id="WP_317786590.1">
    <property type="nucleotide sequence ID" value="NZ_AP028461.1"/>
</dbReference>
<organism evidence="1 2">
    <name type="scientific">Actinoplanes sichuanensis</name>
    <dbReference type="NCBI Taxonomy" id="512349"/>
    <lineage>
        <taxon>Bacteria</taxon>
        <taxon>Bacillati</taxon>
        <taxon>Actinomycetota</taxon>
        <taxon>Actinomycetes</taxon>
        <taxon>Micromonosporales</taxon>
        <taxon>Micromonosporaceae</taxon>
        <taxon>Actinoplanes</taxon>
    </lineage>
</organism>
<proteinExistence type="predicted"/>
<dbReference type="EMBL" id="JBHTMK010000016">
    <property type="protein sequence ID" value="MFD1366128.1"/>
    <property type="molecule type" value="Genomic_DNA"/>
</dbReference>
<evidence type="ECO:0008006" key="3">
    <source>
        <dbReference type="Google" id="ProtNLM"/>
    </source>
</evidence>
<comment type="caution">
    <text evidence="1">The sequence shown here is derived from an EMBL/GenBank/DDBJ whole genome shotgun (WGS) entry which is preliminary data.</text>
</comment>
<gene>
    <name evidence="1" type="ORF">ACFQ5G_12310</name>
</gene>
<reference evidence="2" key="1">
    <citation type="journal article" date="2019" name="Int. J. Syst. Evol. Microbiol.">
        <title>The Global Catalogue of Microorganisms (GCM) 10K type strain sequencing project: providing services to taxonomists for standard genome sequencing and annotation.</title>
        <authorList>
            <consortium name="The Broad Institute Genomics Platform"/>
            <consortium name="The Broad Institute Genome Sequencing Center for Infectious Disease"/>
            <person name="Wu L."/>
            <person name="Ma J."/>
        </authorList>
    </citation>
    <scope>NUCLEOTIDE SEQUENCE [LARGE SCALE GENOMIC DNA]</scope>
    <source>
        <strain evidence="2">CCM 7526</strain>
    </source>
</reference>
<accession>A0ABW4A6J7</accession>
<evidence type="ECO:0000313" key="1">
    <source>
        <dbReference type="EMBL" id="MFD1366128.1"/>
    </source>
</evidence>
<sequence>MTVDHSSARGTRTVAVGVHEDALPSVTRERYPAARFGREFIPPLPPGKEPGKVFERIRDLALPWRDGGVYISYKPAPGEVAAGDWTRVHRDIGRWLADHPWVRIIVHHEPEGGRDRLDGATFRAVFARSRDEIKAGWAGARVAYCAMAYQWRPSGRAAQAPGQWRRVEADEYLCDVYSGMNENNGAFPAHLILPEHPGYTGWFDTIVRPRLRDGVTYGLAERGFMGDDRVRADTIRRESAWLDRAFERFAATGDPADRPPTVYVAWSTPGAEGDKAWVLTDDSRAAMRELTGALARH</sequence>